<evidence type="ECO:0000313" key="4">
    <source>
        <dbReference type="EMBL" id="KAK1456149.1"/>
    </source>
</evidence>
<dbReference type="PANTHER" id="PTHR48104:SF30">
    <property type="entry name" value="METACASPASE-1"/>
    <property type="match status" value="1"/>
</dbReference>
<organism evidence="4 5">
    <name type="scientific">Colletotrichum melonis</name>
    <dbReference type="NCBI Taxonomy" id="1209925"/>
    <lineage>
        <taxon>Eukaryota</taxon>
        <taxon>Fungi</taxon>
        <taxon>Dikarya</taxon>
        <taxon>Ascomycota</taxon>
        <taxon>Pezizomycotina</taxon>
        <taxon>Sordariomycetes</taxon>
        <taxon>Hypocreomycetidae</taxon>
        <taxon>Glomerellales</taxon>
        <taxon>Glomerellaceae</taxon>
        <taxon>Colletotrichum</taxon>
        <taxon>Colletotrichum acutatum species complex</taxon>
    </lineage>
</organism>
<evidence type="ECO:0000256" key="2">
    <source>
        <dbReference type="SAM" id="MobiDB-lite"/>
    </source>
</evidence>
<dbReference type="InterPro" id="IPR050452">
    <property type="entry name" value="Metacaspase"/>
</dbReference>
<gene>
    <name evidence="4" type="ORF">CMEL01_16561</name>
</gene>
<dbReference type="InterPro" id="IPR011600">
    <property type="entry name" value="Pept_C14_caspase"/>
</dbReference>
<dbReference type="GO" id="GO:0004197">
    <property type="term" value="F:cysteine-type endopeptidase activity"/>
    <property type="evidence" value="ECO:0007669"/>
    <property type="project" value="InterPro"/>
</dbReference>
<comment type="similarity">
    <text evidence="1">Belongs to the peptidase C14B family.</text>
</comment>
<dbReference type="EMBL" id="MLGG01000023">
    <property type="protein sequence ID" value="KAK1456149.1"/>
    <property type="molecule type" value="Genomic_DNA"/>
</dbReference>
<evidence type="ECO:0000313" key="5">
    <source>
        <dbReference type="Proteomes" id="UP001239795"/>
    </source>
</evidence>
<feature type="domain" description="Peptidase C14 caspase" evidence="3">
    <location>
        <begin position="102"/>
        <end position="358"/>
    </location>
</feature>
<dbReference type="Gene3D" id="3.40.50.1460">
    <property type="match status" value="1"/>
</dbReference>
<sequence length="662" mass="73329">MSTPTRGESPDFYICDDDEGRARVVSGNTNNKFRVGDSVYLNVGGGKEGPFVIETVPTAGQYTLCTEDGKSVKRERPGAFHYFTGLAAESNMDGRRENVDYFAILVGINFYKEAPLKGCVRDVQEMAKYLKRVQPEAQVHALTADSPGDGGSSLPTEDPSCWPTFENISLKMQEVVSIARPGDHVHIHYSGHGTRTEPSGDLALDLLGDMQGTGVRYLRGLELARLLQDLIVKKLEVTLVLDCCFSGSVSRDDSSVRYLSYNSRTDAEYDAAAPTLDSEEQMAPPSHRNASMRDNWLMNPDGYTIVTACGPCERAREIRLSNDERHGALSYFFLRTLTGLGGLGRRQGYIYNHLCARFKEYWPHQNPMLYGTRDKCFFSNNFSEAQIISIQAISRKDGTLQLQAGQAQGICKGDRFAISPYYSVENTFAASQDPFVATVACAGALQSTLEILKSTTTGAQTWWNAVALTRNYLNKYPVQVPIDTPFREEWVAALRERSLCAVKGDESHFAFAVRSKVDHYDICDNSTNEIVHVPAMAQVRTTPDQVCDVIQHLAKFTMVGDLANDTPRISFQKSFTISLASPSGGIFHSGSSVQVDHHDVVTLTAENMGDRELYVYIFDMGPNWQVKNIFQGNHDVVLPSRKDQASRGTSTDLVQPVRATET</sequence>
<dbReference type="Pfam" id="PF00656">
    <property type="entry name" value="Peptidase_C14"/>
    <property type="match status" value="1"/>
</dbReference>
<dbReference type="AlphaFoldDB" id="A0AAI9UD37"/>
<dbReference type="PANTHER" id="PTHR48104">
    <property type="entry name" value="METACASPASE-4"/>
    <property type="match status" value="1"/>
</dbReference>
<evidence type="ECO:0000256" key="1">
    <source>
        <dbReference type="ARBA" id="ARBA00009005"/>
    </source>
</evidence>
<name>A0AAI9UD37_9PEZI</name>
<accession>A0AAI9UD37</accession>
<feature type="region of interest" description="Disordered" evidence="2">
    <location>
        <begin position="270"/>
        <end position="291"/>
    </location>
</feature>
<reference evidence="4 5" key="1">
    <citation type="submission" date="2016-10" db="EMBL/GenBank/DDBJ databases">
        <title>The genome sequence of Colletotrichum fioriniae PJ7.</title>
        <authorList>
            <person name="Baroncelli R."/>
        </authorList>
    </citation>
    <scope>NUCLEOTIDE SEQUENCE [LARGE SCALE GENOMIC DNA]</scope>
    <source>
        <strain evidence="4">Col 31</strain>
    </source>
</reference>
<protein>
    <submittedName>
        <fullName evidence="4">Caspase domain-containing protein</fullName>
    </submittedName>
</protein>
<keyword evidence="5" id="KW-1185">Reference proteome</keyword>
<comment type="caution">
    <text evidence="4">The sequence shown here is derived from an EMBL/GenBank/DDBJ whole genome shotgun (WGS) entry which is preliminary data.</text>
</comment>
<feature type="region of interest" description="Disordered" evidence="2">
    <location>
        <begin position="640"/>
        <end position="662"/>
    </location>
</feature>
<dbReference type="GO" id="GO:0005737">
    <property type="term" value="C:cytoplasm"/>
    <property type="evidence" value="ECO:0007669"/>
    <property type="project" value="TreeGrafter"/>
</dbReference>
<dbReference type="Proteomes" id="UP001239795">
    <property type="component" value="Unassembled WGS sequence"/>
</dbReference>
<proteinExistence type="inferred from homology"/>
<dbReference type="GO" id="GO:0006508">
    <property type="term" value="P:proteolysis"/>
    <property type="evidence" value="ECO:0007669"/>
    <property type="project" value="InterPro"/>
</dbReference>
<evidence type="ECO:0000259" key="3">
    <source>
        <dbReference type="Pfam" id="PF00656"/>
    </source>
</evidence>